<protein>
    <recommendedName>
        <fullName evidence="7">CCZ1/INTU/HSP4 first Longin domain-containing protein</fullName>
    </recommendedName>
</protein>
<dbReference type="EMBL" id="CAACVG010011398">
    <property type="protein sequence ID" value="VEN57980.1"/>
    <property type="molecule type" value="Genomic_DNA"/>
</dbReference>
<dbReference type="InterPro" id="IPR013176">
    <property type="entry name" value="Ccz1"/>
</dbReference>
<feature type="domain" description="CCZ1/INTU second Longin" evidence="3">
    <location>
        <begin position="202"/>
        <end position="327"/>
    </location>
</feature>
<evidence type="ECO:0000313" key="5">
    <source>
        <dbReference type="EMBL" id="VEN57980.1"/>
    </source>
</evidence>
<evidence type="ECO:0008006" key="7">
    <source>
        <dbReference type="Google" id="ProtNLM"/>
    </source>
</evidence>
<dbReference type="PANTHER" id="PTHR13056:SF0">
    <property type="entry name" value="VACUOLAR FUSION PROTEIN CCZ1 HOMOLOG-RELATED"/>
    <property type="match status" value="1"/>
</dbReference>
<reference evidence="5 6" key="1">
    <citation type="submission" date="2019-01" db="EMBL/GenBank/DDBJ databases">
        <authorList>
            <person name="Sayadi A."/>
        </authorList>
    </citation>
    <scope>NUCLEOTIDE SEQUENCE [LARGE SCALE GENOMIC DNA]</scope>
</reference>
<proteinExistence type="inferred from homology"/>
<dbReference type="AlphaFoldDB" id="A0A653DCN8"/>
<dbReference type="InterPro" id="IPR043987">
    <property type="entry name" value="CCZ1/INTU/HSP4_longin_1"/>
</dbReference>
<feature type="domain" description="CCZ1/INTU/HPS4 third Longin" evidence="4">
    <location>
        <begin position="357"/>
        <end position="451"/>
    </location>
</feature>
<evidence type="ECO:0000259" key="4">
    <source>
        <dbReference type="Pfam" id="PF19033"/>
    </source>
</evidence>
<evidence type="ECO:0000256" key="1">
    <source>
        <dbReference type="ARBA" id="ARBA00005352"/>
    </source>
</evidence>
<dbReference type="GO" id="GO:0035658">
    <property type="term" value="C:Mon1-Ccz1 complex"/>
    <property type="evidence" value="ECO:0007669"/>
    <property type="project" value="InterPro"/>
</dbReference>
<evidence type="ECO:0000259" key="2">
    <source>
        <dbReference type="Pfam" id="PF19031"/>
    </source>
</evidence>
<evidence type="ECO:0000259" key="3">
    <source>
        <dbReference type="Pfam" id="PF19032"/>
    </source>
</evidence>
<dbReference type="InterPro" id="IPR043989">
    <property type="entry name" value="CCZ1/INTU/HSP4_longin_3"/>
</dbReference>
<dbReference type="InterPro" id="IPR043988">
    <property type="entry name" value="CCZ1/INTU_longin_2"/>
</dbReference>
<comment type="similarity">
    <text evidence="1">Belongs to the CCZ1 family.</text>
</comment>
<organism evidence="5 6">
    <name type="scientific">Callosobruchus maculatus</name>
    <name type="common">Southern cowpea weevil</name>
    <name type="synonym">Pulse bruchid</name>
    <dbReference type="NCBI Taxonomy" id="64391"/>
    <lineage>
        <taxon>Eukaryota</taxon>
        <taxon>Metazoa</taxon>
        <taxon>Ecdysozoa</taxon>
        <taxon>Arthropoda</taxon>
        <taxon>Hexapoda</taxon>
        <taxon>Insecta</taxon>
        <taxon>Pterygota</taxon>
        <taxon>Neoptera</taxon>
        <taxon>Endopterygota</taxon>
        <taxon>Coleoptera</taxon>
        <taxon>Polyphaga</taxon>
        <taxon>Cucujiformia</taxon>
        <taxon>Chrysomeloidea</taxon>
        <taxon>Chrysomelidae</taxon>
        <taxon>Bruchinae</taxon>
        <taxon>Bruchini</taxon>
        <taxon>Callosobruchus</taxon>
    </lineage>
</organism>
<dbReference type="Pfam" id="PF19032">
    <property type="entry name" value="Intu_longin_2"/>
    <property type="match status" value="1"/>
</dbReference>
<dbReference type="GO" id="GO:0016192">
    <property type="term" value="P:vesicle-mediated transport"/>
    <property type="evidence" value="ECO:0007669"/>
    <property type="project" value="InterPro"/>
</dbReference>
<accession>A0A653DCN8</accession>
<dbReference type="Pfam" id="PF19031">
    <property type="entry name" value="Intu_longin_1"/>
    <property type="match status" value="1"/>
</dbReference>
<dbReference type="OrthoDB" id="240546at2759"/>
<evidence type="ECO:0000313" key="6">
    <source>
        <dbReference type="Proteomes" id="UP000410492"/>
    </source>
</evidence>
<name>A0A653DCN8_CALMS</name>
<sequence length="464" mass="53129">MVTKTDIGLKNFFIFNSTITAKEGEELKKILYYYPITDHADVQIRNVGLVEGIINFTETFKPSSPVNSLHTSNSRQLYFQPEKDFWIVMTLHLTNQSKSKDGLNNIEQTLEDDIQDNVYEALLKQSYYVFRLFWNTFKSYKDIDALKVKLEKFFNPYLKCLNLAHADILDIFNGIQYLPLDKNTFLKVQCFVNHLESSYPEISHTAFLYNDHLIWSGIEPEDMQTIYQYLIGTLLPANVETELQGGSMPRNASSPFMALRHGRFITGPTNLKLAKTMGELPKLYLFGGAKSVEYYFVVYRALSATVCFFIKADTVLTLDFFKQLDELVSPKLISLVTEIAEYCSKQIVSPSVLPDAAPKFIYFNKLNLAYKSTVHLDNKHTGNLACSKESMRIMADIQEKTGLLGKSNETILKTMNDYWIVGKCSNSRQFYIALQQKNASLIEISDEIKKLCDSELKGIFFHPV</sequence>
<dbReference type="PANTHER" id="PTHR13056">
    <property type="entry name" value="VACUOLAR FUSION PROTEIN CCZ1 HOMOLOG-RELATED"/>
    <property type="match status" value="1"/>
</dbReference>
<keyword evidence="6" id="KW-1185">Reference proteome</keyword>
<dbReference type="Pfam" id="PF19033">
    <property type="entry name" value="Intu_longin_3"/>
    <property type="match status" value="1"/>
</dbReference>
<dbReference type="Proteomes" id="UP000410492">
    <property type="component" value="Unassembled WGS sequence"/>
</dbReference>
<feature type="domain" description="CCZ1/INTU/HSP4 first Longin" evidence="2">
    <location>
        <begin position="9"/>
        <end position="133"/>
    </location>
</feature>
<gene>
    <name evidence="5" type="ORF">CALMAC_LOCUS16464</name>
</gene>